<dbReference type="InterPro" id="IPR006153">
    <property type="entry name" value="Cation/H_exchanger_TM"/>
</dbReference>
<evidence type="ECO:0000256" key="3">
    <source>
        <dbReference type="ARBA" id="ARBA00022449"/>
    </source>
</evidence>
<name>A0A1W1BK84_9ZZZZ</name>
<dbReference type="InterPro" id="IPR038770">
    <property type="entry name" value="Na+/solute_symporter_sf"/>
</dbReference>
<protein>
    <submittedName>
        <fullName evidence="11">Na+/H+ antiporter</fullName>
    </submittedName>
</protein>
<feature type="transmembrane region" description="Helical" evidence="9">
    <location>
        <begin position="228"/>
        <end position="260"/>
    </location>
</feature>
<evidence type="ECO:0000256" key="1">
    <source>
        <dbReference type="ARBA" id="ARBA00004651"/>
    </source>
</evidence>
<feature type="transmembrane region" description="Helical" evidence="9">
    <location>
        <begin position="280"/>
        <end position="298"/>
    </location>
</feature>
<keyword evidence="6 9" id="KW-1133">Transmembrane helix</keyword>
<feature type="transmembrane region" description="Helical" evidence="9">
    <location>
        <begin position="186"/>
        <end position="207"/>
    </location>
</feature>
<evidence type="ECO:0000256" key="6">
    <source>
        <dbReference type="ARBA" id="ARBA00022989"/>
    </source>
</evidence>
<proteinExistence type="predicted"/>
<keyword evidence="5 9" id="KW-0812">Transmembrane</keyword>
<evidence type="ECO:0000313" key="11">
    <source>
        <dbReference type="EMBL" id="SFV53918.1"/>
    </source>
</evidence>
<comment type="subcellular location">
    <subcellularLocation>
        <location evidence="1">Cell membrane</location>
        <topology evidence="1">Multi-pass membrane protein</topology>
    </subcellularLocation>
</comment>
<dbReference type="Pfam" id="PF00999">
    <property type="entry name" value="Na_H_Exchanger"/>
    <property type="match status" value="1"/>
</dbReference>
<dbReference type="Gene3D" id="1.20.1530.20">
    <property type="match status" value="1"/>
</dbReference>
<dbReference type="PANTHER" id="PTHR32507:SF8">
    <property type="entry name" value="CNH1P"/>
    <property type="match status" value="1"/>
</dbReference>
<feature type="transmembrane region" description="Helical" evidence="9">
    <location>
        <begin position="305"/>
        <end position="325"/>
    </location>
</feature>
<dbReference type="GO" id="GO:0005886">
    <property type="term" value="C:plasma membrane"/>
    <property type="evidence" value="ECO:0007669"/>
    <property type="project" value="UniProtKB-SubCell"/>
</dbReference>
<gene>
    <name evidence="11" type="ORF">MNB_SV-10-919</name>
</gene>
<keyword evidence="4" id="KW-1003">Cell membrane</keyword>
<feature type="domain" description="Cation/H+ exchanger transmembrane" evidence="10">
    <location>
        <begin position="17"/>
        <end position="391"/>
    </location>
</feature>
<sequence>MHEHLVFLGISLVVLGYGLFSNLLGKYNISGPMVFTGVGILLSPPVLGGTPIHANAEAVQITAEITLILVLFSDSSALNLSQLRANWQLPVRLLFIAMPITIAVTTLTAMWFFPDEPTLYVLLLALILAPTDAALGKIVVSDKRIPSVVRNTINVESGLNDGIVFPVLLTVLAMIVSNSSTAESGWLSYIARQVIVGAVAGGFLGWAGASMMMRAMKKEWMEYQYSNLAPIALAVFSFYAAEYLGGNGYIAAFFSGLFLGNTSEVLREHVESFTESEGEFLVMISFLVFGLVFIPLTIDYWNLKALAFALLSLTVLRMLPVIVGFGFSKVDFSTRLFYGWFGPRGIASILYILVAVHEIGNIQGHEAIFGVASLTIFLSIFLHGFSAQPLAVGYAKTHPIAKEKNENNTQPPA</sequence>
<dbReference type="EMBL" id="FPHL01000005">
    <property type="protein sequence ID" value="SFV53918.1"/>
    <property type="molecule type" value="Genomic_DNA"/>
</dbReference>
<evidence type="ECO:0000256" key="4">
    <source>
        <dbReference type="ARBA" id="ARBA00022475"/>
    </source>
</evidence>
<feature type="transmembrane region" description="Helical" evidence="9">
    <location>
        <begin position="93"/>
        <end position="113"/>
    </location>
</feature>
<evidence type="ECO:0000256" key="2">
    <source>
        <dbReference type="ARBA" id="ARBA00022448"/>
    </source>
</evidence>
<feature type="transmembrane region" description="Helical" evidence="9">
    <location>
        <begin position="6"/>
        <end position="25"/>
    </location>
</feature>
<feature type="transmembrane region" description="Helical" evidence="9">
    <location>
        <begin position="119"/>
        <end position="140"/>
    </location>
</feature>
<evidence type="ECO:0000256" key="7">
    <source>
        <dbReference type="ARBA" id="ARBA00023065"/>
    </source>
</evidence>
<dbReference type="GO" id="GO:0015297">
    <property type="term" value="F:antiporter activity"/>
    <property type="evidence" value="ECO:0007669"/>
    <property type="project" value="UniProtKB-KW"/>
</dbReference>
<evidence type="ECO:0000256" key="5">
    <source>
        <dbReference type="ARBA" id="ARBA00022692"/>
    </source>
</evidence>
<keyword evidence="8 9" id="KW-0472">Membrane</keyword>
<accession>A0A1W1BK84</accession>
<evidence type="ECO:0000256" key="9">
    <source>
        <dbReference type="SAM" id="Phobius"/>
    </source>
</evidence>
<keyword evidence="2" id="KW-0813">Transport</keyword>
<dbReference type="AlphaFoldDB" id="A0A1W1BK84"/>
<reference evidence="11" key="1">
    <citation type="submission" date="2016-10" db="EMBL/GenBank/DDBJ databases">
        <authorList>
            <person name="de Groot N.N."/>
        </authorList>
    </citation>
    <scope>NUCLEOTIDE SEQUENCE</scope>
</reference>
<organism evidence="11">
    <name type="scientific">hydrothermal vent metagenome</name>
    <dbReference type="NCBI Taxonomy" id="652676"/>
    <lineage>
        <taxon>unclassified sequences</taxon>
        <taxon>metagenomes</taxon>
        <taxon>ecological metagenomes</taxon>
    </lineage>
</organism>
<keyword evidence="3" id="KW-0050">Antiport</keyword>
<evidence type="ECO:0000256" key="8">
    <source>
        <dbReference type="ARBA" id="ARBA00023136"/>
    </source>
</evidence>
<dbReference type="PANTHER" id="PTHR32507">
    <property type="entry name" value="NA(+)/H(+) ANTIPORTER 1"/>
    <property type="match status" value="1"/>
</dbReference>
<dbReference type="GO" id="GO:1902600">
    <property type="term" value="P:proton transmembrane transport"/>
    <property type="evidence" value="ECO:0007669"/>
    <property type="project" value="InterPro"/>
</dbReference>
<evidence type="ECO:0000259" key="10">
    <source>
        <dbReference type="Pfam" id="PF00999"/>
    </source>
</evidence>
<feature type="transmembrane region" description="Helical" evidence="9">
    <location>
        <begin position="161"/>
        <end position="180"/>
    </location>
</feature>
<feature type="transmembrane region" description="Helical" evidence="9">
    <location>
        <begin position="337"/>
        <end position="356"/>
    </location>
</feature>
<keyword evidence="7" id="KW-0406">Ion transport</keyword>
<feature type="transmembrane region" description="Helical" evidence="9">
    <location>
        <begin position="368"/>
        <end position="386"/>
    </location>
</feature>